<organism evidence="1 2">
    <name type="scientific">Trifolium pratense</name>
    <name type="common">Red clover</name>
    <dbReference type="NCBI Taxonomy" id="57577"/>
    <lineage>
        <taxon>Eukaryota</taxon>
        <taxon>Viridiplantae</taxon>
        <taxon>Streptophyta</taxon>
        <taxon>Embryophyta</taxon>
        <taxon>Tracheophyta</taxon>
        <taxon>Spermatophyta</taxon>
        <taxon>Magnoliopsida</taxon>
        <taxon>eudicotyledons</taxon>
        <taxon>Gunneridae</taxon>
        <taxon>Pentapetalae</taxon>
        <taxon>rosids</taxon>
        <taxon>fabids</taxon>
        <taxon>Fabales</taxon>
        <taxon>Fabaceae</taxon>
        <taxon>Papilionoideae</taxon>
        <taxon>50 kb inversion clade</taxon>
        <taxon>NPAAA clade</taxon>
        <taxon>Hologalegina</taxon>
        <taxon>IRL clade</taxon>
        <taxon>Trifolieae</taxon>
        <taxon>Trifolium</taxon>
    </lineage>
</organism>
<evidence type="ECO:0000313" key="1">
    <source>
        <dbReference type="EMBL" id="PNY04581.1"/>
    </source>
</evidence>
<dbReference type="Proteomes" id="UP000236291">
    <property type="component" value="Unassembled WGS sequence"/>
</dbReference>
<name>A0A2K3NNG7_TRIPR</name>
<dbReference type="AlphaFoldDB" id="A0A2K3NNG7"/>
<reference evidence="1 2" key="2">
    <citation type="journal article" date="2017" name="Front. Plant Sci.">
        <title>Gene Classification and Mining of Molecular Markers Useful in Red Clover (Trifolium pratense) Breeding.</title>
        <authorList>
            <person name="Istvanek J."/>
            <person name="Dluhosova J."/>
            <person name="Dluhos P."/>
            <person name="Patkova L."/>
            <person name="Nedelnik J."/>
            <person name="Repkova J."/>
        </authorList>
    </citation>
    <scope>NUCLEOTIDE SEQUENCE [LARGE SCALE GENOMIC DNA]</scope>
    <source>
        <strain evidence="2">cv. Tatra</strain>
        <tissue evidence="1">Young leaves</tissue>
    </source>
</reference>
<evidence type="ECO:0000313" key="2">
    <source>
        <dbReference type="Proteomes" id="UP000236291"/>
    </source>
</evidence>
<protein>
    <submittedName>
        <fullName evidence="1">Uncharacterized protein</fullName>
    </submittedName>
</protein>
<comment type="caution">
    <text evidence="1">The sequence shown here is derived from an EMBL/GenBank/DDBJ whole genome shotgun (WGS) entry which is preliminary data.</text>
</comment>
<sequence>MIVKFVIEDLKKRRGGTKMNNSPPKPIKSLGDANKAALLVAVKVVFRNDFVMAQIAAGGGAVFSDEDFLNSIVKRILQEYVKRIKR</sequence>
<reference evidence="1 2" key="1">
    <citation type="journal article" date="2014" name="Am. J. Bot.">
        <title>Genome assembly and annotation for red clover (Trifolium pratense; Fabaceae).</title>
        <authorList>
            <person name="Istvanek J."/>
            <person name="Jaros M."/>
            <person name="Krenek A."/>
            <person name="Repkova J."/>
        </authorList>
    </citation>
    <scope>NUCLEOTIDE SEQUENCE [LARGE SCALE GENOMIC DNA]</scope>
    <source>
        <strain evidence="2">cv. Tatra</strain>
        <tissue evidence="1">Young leaves</tissue>
    </source>
</reference>
<dbReference type="EMBL" id="ASHM01000379">
    <property type="protein sequence ID" value="PNY04581.1"/>
    <property type="molecule type" value="Genomic_DNA"/>
</dbReference>
<proteinExistence type="predicted"/>
<gene>
    <name evidence="1" type="ORF">L195_g001005</name>
</gene>
<accession>A0A2K3NNG7</accession>